<protein>
    <submittedName>
        <fullName evidence="2">Uncharacterized protein</fullName>
    </submittedName>
</protein>
<evidence type="ECO:0000313" key="3">
    <source>
        <dbReference type="Proteomes" id="UP000245021"/>
    </source>
</evidence>
<keyword evidence="1" id="KW-0812">Transmembrane</keyword>
<dbReference type="EMBL" id="BFFO01000008">
    <property type="protein sequence ID" value="GBG97218.1"/>
    <property type="molecule type" value="Genomic_DNA"/>
</dbReference>
<feature type="transmembrane region" description="Helical" evidence="1">
    <location>
        <begin position="229"/>
        <end position="249"/>
    </location>
</feature>
<dbReference type="AlphaFoldDB" id="A0A2R5HKA5"/>
<feature type="transmembrane region" description="Helical" evidence="1">
    <location>
        <begin position="150"/>
        <end position="174"/>
    </location>
</feature>
<reference evidence="2 3" key="1">
    <citation type="journal article" date="2018" name="Genome Announc.">
        <title>Draft Genome Sequence of Lactococcus sp. Strain NtB2 (JCM 32569), Isolated from the Gut of the Higher Termite Nasutitermes takasagoensis.</title>
        <authorList>
            <person name="Noda S."/>
            <person name="Aihara C."/>
            <person name="Yuki M."/>
            <person name="Ohkuma M."/>
        </authorList>
    </citation>
    <scope>NUCLEOTIDE SEQUENCE [LARGE SCALE GENOMIC DNA]</scope>
    <source>
        <strain evidence="2 3">NtB2</strain>
    </source>
</reference>
<evidence type="ECO:0000313" key="2">
    <source>
        <dbReference type="EMBL" id="GBG97218.1"/>
    </source>
</evidence>
<accession>A0A2R5HKA5</accession>
<gene>
    <name evidence="2" type="ORF">NtB2_01356</name>
</gene>
<comment type="caution">
    <text evidence="2">The sequence shown here is derived from an EMBL/GenBank/DDBJ whole genome shotgun (WGS) entry which is preliminary data.</text>
</comment>
<name>A0A2R5HKA5_9LACT</name>
<feature type="transmembrane region" description="Helical" evidence="1">
    <location>
        <begin position="79"/>
        <end position="101"/>
    </location>
</feature>
<keyword evidence="1" id="KW-0472">Membrane</keyword>
<dbReference type="Proteomes" id="UP000245021">
    <property type="component" value="Unassembled WGS sequence"/>
</dbReference>
<keyword evidence="3" id="KW-1185">Reference proteome</keyword>
<evidence type="ECO:0000256" key="1">
    <source>
        <dbReference type="SAM" id="Phobius"/>
    </source>
</evidence>
<keyword evidence="1" id="KW-1133">Transmembrane helix</keyword>
<proteinExistence type="predicted"/>
<feature type="transmembrane region" description="Helical" evidence="1">
    <location>
        <begin position="186"/>
        <end position="209"/>
    </location>
</feature>
<dbReference type="RefSeq" id="WP_109246173.1">
    <property type="nucleotide sequence ID" value="NZ_BFFO01000008.1"/>
</dbReference>
<dbReference type="OrthoDB" id="2237747at2"/>
<sequence length="252" mass="26945">MATKEEWKNYFEMINGRPPVLEDFKAAVAAGEIDPEPAAATNQMAANQPLAAAGAQAPVPMMATAQATNGGSNWFKEQWLNLSIAVAGVVLLILLFIPQLVANFSDGIPYRTSSGGTGIDNYSLSLGLLNGFKSNDPSFQAESAQKYFGYFRLIGILLLIFILVVLVFAVINMFAKLSILDKLQTVMMSMTATFALIVSVIFVALGGLVTNLAKNSGDFVSLHISSTGAIFMLIFSLILLGLAVVQSLLRKA</sequence>
<organism evidence="2 3">
    <name type="scientific">Lactococcus termiticola</name>
    <dbReference type="NCBI Taxonomy" id="2169526"/>
    <lineage>
        <taxon>Bacteria</taxon>
        <taxon>Bacillati</taxon>
        <taxon>Bacillota</taxon>
        <taxon>Bacilli</taxon>
        <taxon>Lactobacillales</taxon>
        <taxon>Streptococcaceae</taxon>
        <taxon>Lactococcus</taxon>
    </lineage>
</organism>